<dbReference type="EMBL" id="WTUX01000002">
    <property type="protein sequence ID" value="MZR11645.1"/>
    <property type="molecule type" value="Genomic_DNA"/>
</dbReference>
<keyword evidence="11" id="KW-1185">Reference proteome</keyword>
<sequence>MNWPVFSDPTHRRARSVVAWSVLLILASIFVLGSILQSLLNYPTLDSDALRPEVLRSVADTPTPEQEAALRDRLACDGDQTLVTCAERESADFMDALADLPRERLRVHAFLPAWPDWRGLSVDAHIDEIDVLMPHLYALDLGSARLEDVGTESDNYQQAEGAMRRKAEPTTVLPVASFAEDALLERVSDERVGRMARALVGAVTTAGHDGVCIDTSLDPHGLYPLAARIAERLDASPAWGDRTLCAVVPIPHLRMVPEPTAPFDRVVLAPGREVAGGALPGPPTARSDDAFAVALLAERADRDAFVVALNTEALLWSSDVPLPQELSYANAMARVAAADAQVRFVDGLDHSTASFLDDAGRTQTIWFEDLPSIYPVVRALADAKLDNVAIWPLGGEDPGIWALVSDSAGARRDVVAPNLFPYVAHLDEGPFMGYSGTAVPGLRLLSFEDGDPVSDMLRTPSPHRITRWGEIPPLTILLTFDDGPDAQYTGEILDVLQETRVPATFFLVGSKVSANADLVQRMADEGHVIGSHSYYHPRLETCSPTRICIEAALVQKTLETAVDRSTKVMRLPYARGAGPLNSTQVAPIAELSKLGYVLVLGDIIPPDWTEMAPGDIVDFVTESTSNAQGAVLVMHDGGGDRTNVVAALPEVISSLRARGFSFIGLPELLDAQQDDLIPPVTGERSWQDRMTFFMLDGLTGLLKISFWIVISIGLLRSLAMLIMAQVRRPHLTVRGDVYPRVDVLVPAYNEETVVAATIRAILATEYPNVGVIAVNDGSTDGTLAALEENFADHPRVRILDKPNGGKSSALNHALSRSDAEIVVSIDADTLLHPKAIGLLARHFSDPRIGAVAGNVKVGNRKSLLTRFQALEYITAQNIDRRAAELVNGILVVPGAVGGWRRAAIDAAGGYPRDTLAEDADLTVAVNRAGYKVVFDPRAIAVTEAPETVGQLFRQRLRWTLGMMQVGWKHRRAVTEGRGVGFFALPDLLIFGVFMPLLAPFADIVFLAAAAGAVMTVAGGYGAAELAAVDWPILGAYFALPLFDFVVAALAFHFEPNERKSLLWLLLIQRFYYRQLLYITTIRAFLRALSGRVQGWQKLKRTSALVQDAPGEPPKAAHDYGSPTRS</sequence>
<keyword evidence="5" id="KW-0328">Glycosyltransferase</keyword>
<evidence type="ECO:0000256" key="1">
    <source>
        <dbReference type="ARBA" id="ARBA00003236"/>
    </source>
</evidence>
<feature type="transmembrane region" description="Helical" evidence="8">
    <location>
        <begin position="704"/>
        <end position="724"/>
    </location>
</feature>
<organism evidence="10 11">
    <name type="scientific">Maritimibacter harenae</name>
    <dbReference type="NCBI Taxonomy" id="2606218"/>
    <lineage>
        <taxon>Bacteria</taxon>
        <taxon>Pseudomonadati</taxon>
        <taxon>Pseudomonadota</taxon>
        <taxon>Alphaproteobacteria</taxon>
        <taxon>Rhodobacterales</taxon>
        <taxon>Roseobacteraceae</taxon>
        <taxon>Maritimibacter</taxon>
    </lineage>
</organism>
<keyword evidence="8" id="KW-0812">Transmembrane</keyword>
<feature type="transmembrane region" description="Helical" evidence="8">
    <location>
        <begin position="1030"/>
        <end position="1051"/>
    </location>
</feature>
<evidence type="ECO:0000256" key="3">
    <source>
        <dbReference type="ARBA" id="ARBA00010973"/>
    </source>
</evidence>
<evidence type="ECO:0000256" key="7">
    <source>
        <dbReference type="ARBA" id="ARBA00032976"/>
    </source>
</evidence>
<evidence type="ECO:0000256" key="2">
    <source>
        <dbReference type="ARBA" id="ARBA00006739"/>
    </source>
</evidence>
<comment type="similarity">
    <text evidence="3">Belongs to the polysaccharide deacetylase family.</text>
</comment>
<comment type="function">
    <text evidence="1">Is involved in generating a small heat-stable compound (Nod), an acylated oligomer of N-acetylglucosamine, that stimulates mitosis in various plant protoplasts.</text>
</comment>
<dbReference type="Gene3D" id="3.20.20.370">
    <property type="entry name" value="Glycoside hydrolase/deacetylase"/>
    <property type="match status" value="1"/>
</dbReference>
<dbReference type="Pfam" id="PF13641">
    <property type="entry name" value="Glyco_tranf_2_3"/>
    <property type="match status" value="1"/>
</dbReference>
<keyword evidence="6 10" id="KW-0808">Transferase</keyword>
<keyword evidence="8" id="KW-1133">Transmembrane helix</keyword>
<evidence type="ECO:0000313" key="11">
    <source>
        <dbReference type="Proteomes" id="UP000467322"/>
    </source>
</evidence>
<dbReference type="SUPFAM" id="SSF88713">
    <property type="entry name" value="Glycoside hydrolase/deacetylase"/>
    <property type="match status" value="1"/>
</dbReference>
<name>A0A845LV09_9RHOB</name>
<dbReference type="InterPro" id="IPR002509">
    <property type="entry name" value="NODB_dom"/>
</dbReference>
<dbReference type="AlphaFoldDB" id="A0A845LV09"/>
<evidence type="ECO:0000256" key="8">
    <source>
        <dbReference type="SAM" id="Phobius"/>
    </source>
</evidence>
<evidence type="ECO:0000256" key="5">
    <source>
        <dbReference type="ARBA" id="ARBA00022676"/>
    </source>
</evidence>
<dbReference type="Proteomes" id="UP000467322">
    <property type="component" value="Unassembled WGS sequence"/>
</dbReference>
<dbReference type="GO" id="GO:0016810">
    <property type="term" value="F:hydrolase activity, acting on carbon-nitrogen (but not peptide) bonds"/>
    <property type="evidence" value="ECO:0007669"/>
    <property type="project" value="InterPro"/>
</dbReference>
<dbReference type="RefSeq" id="WP_161349754.1">
    <property type="nucleotide sequence ID" value="NZ_WTUX01000002.1"/>
</dbReference>
<evidence type="ECO:0000259" key="9">
    <source>
        <dbReference type="PROSITE" id="PS51677"/>
    </source>
</evidence>
<evidence type="ECO:0000256" key="4">
    <source>
        <dbReference type="ARBA" id="ARBA00020071"/>
    </source>
</evidence>
<dbReference type="Pfam" id="PF01522">
    <property type="entry name" value="Polysacc_deac_1"/>
    <property type="match status" value="1"/>
</dbReference>
<dbReference type="SUPFAM" id="SSF53448">
    <property type="entry name" value="Nucleotide-diphospho-sugar transferases"/>
    <property type="match status" value="1"/>
</dbReference>
<comment type="similarity">
    <text evidence="2">Belongs to the glycosyltransferase 2 family.</text>
</comment>
<feature type="domain" description="NodB homology" evidence="9">
    <location>
        <begin position="474"/>
        <end position="663"/>
    </location>
</feature>
<dbReference type="PANTHER" id="PTHR43630">
    <property type="entry name" value="POLY-BETA-1,6-N-ACETYL-D-GLUCOSAMINE SYNTHASE"/>
    <property type="match status" value="1"/>
</dbReference>
<feature type="transmembrane region" description="Helical" evidence="8">
    <location>
        <begin position="17"/>
        <end position="40"/>
    </location>
</feature>
<dbReference type="CDD" id="cd06423">
    <property type="entry name" value="CESA_like"/>
    <property type="match status" value="1"/>
</dbReference>
<dbReference type="InterPro" id="IPR011330">
    <property type="entry name" value="Glyco_hydro/deAcase_b/a-brl"/>
</dbReference>
<feature type="transmembrane region" description="Helical" evidence="8">
    <location>
        <begin position="978"/>
        <end position="997"/>
    </location>
</feature>
<keyword evidence="8" id="KW-0472">Membrane</keyword>
<dbReference type="PANTHER" id="PTHR43630:SF1">
    <property type="entry name" value="POLY-BETA-1,6-N-ACETYL-D-GLUCOSAMINE SYNTHASE"/>
    <property type="match status" value="1"/>
</dbReference>
<proteinExistence type="inferred from homology"/>
<feature type="transmembrane region" description="Helical" evidence="8">
    <location>
        <begin position="1003"/>
        <end position="1023"/>
    </location>
</feature>
<evidence type="ECO:0000313" key="10">
    <source>
        <dbReference type="EMBL" id="MZR11645.1"/>
    </source>
</evidence>
<comment type="caution">
    <text evidence="10">The sequence shown here is derived from an EMBL/GenBank/DDBJ whole genome shotgun (WGS) entry which is preliminary data.</text>
</comment>
<dbReference type="PROSITE" id="PS51677">
    <property type="entry name" value="NODB"/>
    <property type="match status" value="1"/>
</dbReference>
<evidence type="ECO:0000256" key="6">
    <source>
        <dbReference type="ARBA" id="ARBA00022679"/>
    </source>
</evidence>
<dbReference type="GO" id="GO:0005975">
    <property type="term" value="P:carbohydrate metabolic process"/>
    <property type="evidence" value="ECO:0007669"/>
    <property type="project" value="InterPro"/>
</dbReference>
<accession>A0A845LV09</accession>
<reference evidence="10 11" key="1">
    <citation type="submission" date="2019-12" db="EMBL/GenBank/DDBJ databases">
        <title>Maritimibacter sp. nov. sp. isolated from sea sand.</title>
        <authorList>
            <person name="Kim J."/>
            <person name="Jeong S.E."/>
            <person name="Jung H.S."/>
            <person name="Jeon C.O."/>
        </authorList>
    </citation>
    <scope>NUCLEOTIDE SEQUENCE [LARGE SCALE GENOMIC DNA]</scope>
    <source>
        <strain evidence="10 11">DP07</strain>
    </source>
</reference>
<dbReference type="Gene3D" id="3.90.550.10">
    <property type="entry name" value="Spore Coat Polysaccharide Biosynthesis Protein SpsA, Chain A"/>
    <property type="match status" value="1"/>
</dbReference>
<gene>
    <name evidence="10" type="ORF">GQE99_01180</name>
</gene>
<dbReference type="InterPro" id="IPR029044">
    <property type="entry name" value="Nucleotide-diphossugar_trans"/>
</dbReference>
<dbReference type="GO" id="GO:0016757">
    <property type="term" value="F:glycosyltransferase activity"/>
    <property type="evidence" value="ECO:0007669"/>
    <property type="project" value="UniProtKB-KW"/>
</dbReference>
<protein>
    <recommendedName>
        <fullName evidence="4">Chitooligosaccharide deacetylase</fullName>
    </recommendedName>
    <alternativeName>
        <fullName evidence="7">Nodulation protein B</fullName>
    </alternativeName>
</protein>